<accession>A0A286A773</accession>
<evidence type="ECO:0000313" key="2">
    <source>
        <dbReference type="Proteomes" id="UP000219281"/>
    </source>
</evidence>
<reference evidence="2" key="1">
    <citation type="submission" date="2017-09" db="EMBL/GenBank/DDBJ databases">
        <authorList>
            <person name="Varghese N."/>
            <person name="Submissions S."/>
        </authorList>
    </citation>
    <scope>NUCLEOTIDE SEQUENCE [LARGE SCALE GENOMIC DNA]</scope>
    <source>
        <strain evidence="2">CGMCC 1.12803</strain>
    </source>
</reference>
<gene>
    <name evidence="1" type="ORF">SAMN06297358_2662</name>
</gene>
<evidence type="ECO:0000313" key="1">
    <source>
        <dbReference type="EMBL" id="SOD17737.1"/>
    </source>
</evidence>
<dbReference type="EMBL" id="OCMT01000003">
    <property type="protein sequence ID" value="SOD17737.1"/>
    <property type="molecule type" value="Genomic_DNA"/>
</dbReference>
<dbReference type="Proteomes" id="UP000219281">
    <property type="component" value="Unassembled WGS sequence"/>
</dbReference>
<organism evidence="1 2">
    <name type="scientific">Pedobacter xixiisoli</name>
    <dbReference type="NCBI Taxonomy" id="1476464"/>
    <lineage>
        <taxon>Bacteria</taxon>
        <taxon>Pseudomonadati</taxon>
        <taxon>Bacteroidota</taxon>
        <taxon>Sphingobacteriia</taxon>
        <taxon>Sphingobacteriales</taxon>
        <taxon>Sphingobacteriaceae</taxon>
        <taxon>Pedobacter</taxon>
    </lineage>
</organism>
<protein>
    <submittedName>
        <fullName evidence="1">Uncharacterized protein</fullName>
    </submittedName>
</protein>
<sequence length="240" mass="27590">MMIKHALFIMAMMTTWLVDAQSNIMLISLPDRDTIDHRYPVFTWHYTQAPEGRDNIRYNYVLTQLNPNQGALAGVTVNQPLLRINGIAGFQLVYPFDAPELQFGKRYGWQLEKTVNNVIVEKSEAWEFMLYREVLIPAKYAVLNTDYSSTTYEVSGDGFFFKFPSRYKISGNPRSSITNEIGEAMPVQFGHDQKLGAGDEPEKTGRDFYYLRTDTYPVGTYTLIVTDPKGNSYNTRFRID</sequence>
<proteinExistence type="predicted"/>
<dbReference type="AlphaFoldDB" id="A0A286A773"/>
<name>A0A286A773_9SPHI</name>
<keyword evidence="2" id="KW-1185">Reference proteome</keyword>